<dbReference type="Gene3D" id="3.30.70.2200">
    <property type="match status" value="1"/>
</dbReference>
<accession>T1BHQ9</accession>
<dbReference type="EMBL" id="AUZX01008913">
    <property type="protein sequence ID" value="EQD53670.1"/>
    <property type="molecule type" value="Genomic_DNA"/>
</dbReference>
<evidence type="ECO:0000259" key="1">
    <source>
        <dbReference type="Pfam" id="PF08489"/>
    </source>
</evidence>
<comment type="caution">
    <text evidence="2">The sequence shown here is derived from an EMBL/GenBank/DDBJ whole genome shotgun (WGS) entry which is preliminary data.</text>
</comment>
<organism evidence="2">
    <name type="scientific">mine drainage metagenome</name>
    <dbReference type="NCBI Taxonomy" id="410659"/>
    <lineage>
        <taxon>unclassified sequences</taxon>
        <taxon>metagenomes</taxon>
        <taxon>ecological metagenomes</taxon>
    </lineage>
</organism>
<dbReference type="InterPro" id="IPR013696">
    <property type="entry name" value="TiaS_FLD"/>
</dbReference>
<dbReference type="Pfam" id="PF08489">
    <property type="entry name" value="TiaS_FLD"/>
    <property type="match status" value="1"/>
</dbReference>
<evidence type="ECO:0000313" key="2">
    <source>
        <dbReference type="EMBL" id="EQD53670.1"/>
    </source>
</evidence>
<dbReference type="PANTHER" id="PTHR40705:SF2">
    <property type="entry name" value="DUF1743 DOMAIN-CONTAINING PROTEIN"/>
    <property type="match status" value="1"/>
</dbReference>
<gene>
    <name evidence="2" type="ORF">B1A_12295</name>
</gene>
<reference evidence="2" key="2">
    <citation type="journal article" date="2014" name="ISME J.">
        <title>Microbial stratification in low pH oxic and suboxic macroscopic growths along an acid mine drainage.</title>
        <authorList>
            <person name="Mendez-Garcia C."/>
            <person name="Mesa V."/>
            <person name="Sprenger R.R."/>
            <person name="Richter M."/>
            <person name="Diez M.S."/>
            <person name="Solano J."/>
            <person name="Bargiela R."/>
            <person name="Golyshina O.V."/>
            <person name="Manteca A."/>
            <person name="Ramos J.L."/>
            <person name="Gallego J.R."/>
            <person name="Llorente I."/>
            <person name="Martins Dos Santos V.A."/>
            <person name="Jensen O.N."/>
            <person name="Pelaez A.I."/>
            <person name="Sanchez J."/>
            <person name="Ferrer M."/>
        </authorList>
    </citation>
    <scope>NUCLEOTIDE SEQUENCE</scope>
</reference>
<name>T1BHQ9_9ZZZZ</name>
<feature type="non-terminal residue" evidence="2">
    <location>
        <position position="149"/>
    </location>
</feature>
<feature type="non-terminal residue" evidence="2">
    <location>
        <position position="1"/>
    </location>
</feature>
<dbReference type="AlphaFoldDB" id="T1BHQ9"/>
<dbReference type="Gene3D" id="3.90.600.20">
    <property type="match status" value="1"/>
</dbReference>
<sequence>EDNMIKGNDQTNPGLIGGTRIPTESFYRMALEKIIDQKISYSLLEELGITHREWGNGRGITGSLASIAWRGRRITYELISYNSPNGKRLPARDKRIIGEMCESRQDTFNNMDSSGKIALFPKERTPVVYGIRSISHETLLSIQEEIGRL</sequence>
<feature type="domain" description="TiaS FLD" evidence="1">
    <location>
        <begin position="57"/>
        <end position="146"/>
    </location>
</feature>
<protein>
    <recommendedName>
        <fullName evidence="1">TiaS FLD domain-containing protein</fullName>
    </recommendedName>
</protein>
<proteinExistence type="predicted"/>
<reference evidence="2" key="1">
    <citation type="submission" date="2013-08" db="EMBL/GenBank/DDBJ databases">
        <authorList>
            <person name="Mendez C."/>
            <person name="Richter M."/>
            <person name="Ferrer M."/>
            <person name="Sanchez J."/>
        </authorList>
    </citation>
    <scope>NUCLEOTIDE SEQUENCE</scope>
</reference>
<dbReference type="PANTHER" id="PTHR40705">
    <property type="entry name" value="TRNA(ILE2) 2-AGMATINYLCYTIDINE SYNTHETASE TIAS"/>
    <property type="match status" value="1"/>
</dbReference>